<keyword evidence="3" id="KW-0812">Transmembrane</keyword>
<comment type="similarity">
    <text evidence="2">Belongs to the CBF/MAK21 family.</text>
</comment>
<dbReference type="OMA" id="YYNNIVT"/>
<dbReference type="GO" id="GO:0031965">
    <property type="term" value="C:nuclear membrane"/>
    <property type="evidence" value="ECO:0007669"/>
    <property type="project" value="UniProtKB-SubCell"/>
</dbReference>
<dbReference type="STRING" id="1116229.S3DHK4"/>
<dbReference type="PANTHER" id="PTHR12455:SF0">
    <property type="entry name" value="NUCLEOLAR COMPLEX PROTEIN 4 HOMOLOG"/>
    <property type="match status" value="1"/>
</dbReference>
<feature type="compositionally biased region" description="Basic and acidic residues" evidence="5">
    <location>
        <begin position="17"/>
        <end position="31"/>
    </location>
</feature>
<dbReference type="AlphaFoldDB" id="S3DHK4"/>
<dbReference type="RefSeq" id="XP_008075944.1">
    <property type="nucleotide sequence ID" value="XM_008077753.1"/>
</dbReference>
<dbReference type="SUPFAM" id="SSF48371">
    <property type="entry name" value="ARM repeat"/>
    <property type="match status" value="1"/>
</dbReference>
<gene>
    <name evidence="7" type="ORF">GLAREA_08792</name>
</gene>
<dbReference type="EMBL" id="KE145352">
    <property type="protein sequence ID" value="EPE36629.1"/>
    <property type="molecule type" value="Genomic_DNA"/>
</dbReference>
<keyword evidence="8" id="KW-1185">Reference proteome</keyword>
<dbReference type="eggNOG" id="KOG2154">
    <property type="taxonomic scope" value="Eukaryota"/>
</dbReference>
<evidence type="ECO:0000259" key="6">
    <source>
        <dbReference type="Pfam" id="PF03914"/>
    </source>
</evidence>
<sequence>MPAALGPGPKSVKRKRVSSEKKPIKRARSESSDDEVDTQAQILILENEIFESKKNYNNIAKLITIFTDDKQDPDDSVVAAISLCRAFTRLLSAGELAPKAGATEKDLVVMRWLKDRYLEYKEALLDILGEEGISATVLKLCMRLLKTEGEHIRNNQEYQFPTSFLSGIVQTLLDPECDEEARKEFSEQFVEEYDDVRFYTLEAIQNFLGDPATQISSELFDNVLEVLNSIESVPESNEELEDFYIKAPKKKTHSLYSLSQHKKRAQGAWLALLNMPMDKEQRKAVLGLVADTIAPWFNKPELLMDFMSDCYDAGGSTSLLALSGVFYLIQEKNLDYPSFYRKLYSLLDSEILHSKHRSRFFRLLDTFLSSTHLPAVLVASFVKRLARLTLYAPPSGIVAVVPWIYNILKKHPTCTFMIHRETRTREGKELLEKEGMTDPFLADEEDPMVTEAIESSLWEIVTLQSHYHPNVATLAKIISEQFTKHAYNLEDFLDHSYGSMLESELSKEVKKIPVVEYEIPKRIFLEQDGNSEVENGLLVKLWDFQ</sequence>
<name>S3DHK4_GLAL2</name>
<evidence type="ECO:0000256" key="4">
    <source>
        <dbReference type="ARBA" id="ARBA00022989"/>
    </source>
</evidence>
<evidence type="ECO:0000256" key="1">
    <source>
        <dbReference type="ARBA" id="ARBA00004232"/>
    </source>
</evidence>
<dbReference type="Proteomes" id="UP000016922">
    <property type="component" value="Unassembled WGS sequence"/>
</dbReference>
<evidence type="ECO:0000313" key="8">
    <source>
        <dbReference type="Proteomes" id="UP000016922"/>
    </source>
</evidence>
<dbReference type="GO" id="GO:0000447">
    <property type="term" value="P:endonucleolytic cleavage in ITS1 to separate SSU-rRNA from 5.8S rRNA and LSU-rRNA from tricistronic rRNA transcript (SSU-rRNA, 5.8S rRNA, LSU-rRNA)"/>
    <property type="evidence" value="ECO:0007669"/>
    <property type="project" value="EnsemblFungi"/>
</dbReference>
<dbReference type="GO" id="GO:0030692">
    <property type="term" value="C:Noc4p-Nop14p complex"/>
    <property type="evidence" value="ECO:0007669"/>
    <property type="project" value="EnsemblFungi"/>
</dbReference>
<keyword evidence="4" id="KW-0472">Membrane</keyword>
<evidence type="ECO:0000256" key="2">
    <source>
        <dbReference type="ARBA" id="ARBA00007797"/>
    </source>
</evidence>
<dbReference type="InterPro" id="IPR027193">
    <property type="entry name" value="Noc4"/>
</dbReference>
<dbReference type="GO" id="GO:0000480">
    <property type="term" value="P:endonucleolytic cleavage in 5'-ETS of tricistronic rRNA transcript (SSU-rRNA, 5.8S rRNA, LSU-rRNA)"/>
    <property type="evidence" value="ECO:0007669"/>
    <property type="project" value="EnsemblFungi"/>
</dbReference>
<dbReference type="GO" id="GO:0032040">
    <property type="term" value="C:small-subunit processome"/>
    <property type="evidence" value="ECO:0007669"/>
    <property type="project" value="EnsemblFungi"/>
</dbReference>
<feature type="domain" description="CCAAT-binding factor" evidence="6">
    <location>
        <begin position="318"/>
        <end position="475"/>
    </location>
</feature>
<dbReference type="InterPro" id="IPR005612">
    <property type="entry name" value="CCAAT-binding_factor"/>
</dbReference>
<dbReference type="OrthoDB" id="10263185at2759"/>
<dbReference type="Pfam" id="PF03914">
    <property type="entry name" value="CBF"/>
    <property type="match status" value="1"/>
</dbReference>
<protein>
    <recommendedName>
        <fullName evidence="6">CCAAT-binding factor domain-containing protein</fullName>
    </recommendedName>
</protein>
<evidence type="ECO:0000256" key="5">
    <source>
        <dbReference type="SAM" id="MobiDB-lite"/>
    </source>
</evidence>
<dbReference type="InterPro" id="IPR016024">
    <property type="entry name" value="ARM-type_fold"/>
</dbReference>
<organism evidence="7 8">
    <name type="scientific">Glarea lozoyensis (strain ATCC 20868 / MF5171)</name>
    <dbReference type="NCBI Taxonomy" id="1116229"/>
    <lineage>
        <taxon>Eukaryota</taxon>
        <taxon>Fungi</taxon>
        <taxon>Dikarya</taxon>
        <taxon>Ascomycota</taxon>
        <taxon>Pezizomycotina</taxon>
        <taxon>Leotiomycetes</taxon>
        <taxon>Helotiales</taxon>
        <taxon>Helotiaceae</taxon>
        <taxon>Glarea</taxon>
    </lineage>
</organism>
<proteinExistence type="inferred from homology"/>
<keyword evidence="4" id="KW-1133">Transmembrane helix</keyword>
<accession>S3DHK4</accession>
<dbReference type="HOGENOM" id="CLU_015945_1_0_1"/>
<dbReference type="GO" id="GO:0005829">
    <property type="term" value="C:cytosol"/>
    <property type="evidence" value="ECO:0007669"/>
    <property type="project" value="EnsemblFungi"/>
</dbReference>
<evidence type="ECO:0000256" key="3">
    <source>
        <dbReference type="ARBA" id="ARBA00022692"/>
    </source>
</evidence>
<reference evidence="7 8" key="1">
    <citation type="journal article" date="2013" name="BMC Genomics">
        <title>Genomics-driven discovery of the pneumocandin biosynthetic gene cluster in the fungus Glarea lozoyensis.</title>
        <authorList>
            <person name="Chen L."/>
            <person name="Yue Q."/>
            <person name="Zhang X."/>
            <person name="Xiang M."/>
            <person name="Wang C."/>
            <person name="Li S."/>
            <person name="Che Y."/>
            <person name="Ortiz-Lopez F.J."/>
            <person name="Bills G.F."/>
            <person name="Liu X."/>
            <person name="An Z."/>
        </authorList>
    </citation>
    <scope>NUCLEOTIDE SEQUENCE [LARGE SCALE GENOMIC DNA]</scope>
    <source>
        <strain evidence="8">ATCC 20868 / MF5171</strain>
    </source>
</reference>
<dbReference type="GO" id="GO:0000472">
    <property type="term" value="P:endonucleolytic cleavage to generate mature 5'-end of SSU-rRNA from (SSU-rRNA, 5.8S rRNA, LSU-rRNA)"/>
    <property type="evidence" value="ECO:0007669"/>
    <property type="project" value="EnsemblFungi"/>
</dbReference>
<feature type="region of interest" description="Disordered" evidence="5">
    <location>
        <begin position="1"/>
        <end position="34"/>
    </location>
</feature>
<dbReference type="KEGG" id="glz:GLAREA_08792"/>
<evidence type="ECO:0000313" key="7">
    <source>
        <dbReference type="EMBL" id="EPE36629.1"/>
    </source>
</evidence>
<dbReference type="PANTHER" id="PTHR12455">
    <property type="entry name" value="NUCLEOLAR COMPLEX PROTEIN 4"/>
    <property type="match status" value="1"/>
</dbReference>
<comment type="subcellular location">
    <subcellularLocation>
        <location evidence="1">Nucleus membrane</location>
        <topology evidence="1">Multi-pass membrane protein</topology>
    </subcellularLocation>
</comment>
<dbReference type="GeneID" id="19467840"/>